<gene>
    <name evidence="2" type="ORF">CGI_10000866</name>
</gene>
<feature type="compositionally biased region" description="Pro residues" evidence="1">
    <location>
        <begin position="18"/>
        <end position="27"/>
    </location>
</feature>
<sequence length="81" mass="9038">MTVNLITIRMRELKPCVNDPPGPPPPYSAHGGPPQGHRKGAGAKGGRYNNLEMRKVCSKQREHHARVLSKHCQFFTNHADL</sequence>
<dbReference type="InParanoid" id="K1P0W6"/>
<dbReference type="EMBL" id="JH822954">
    <property type="protein sequence ID" value="EKC17427.1"/>
    <property type="molecule type" value="Genomic_DNA"/>
</dbReference>
<protein>
    <submittedName>
        <fullName evidence="2">Uncharacterized protein</fullName>
    </submittedName>
</protein>
<dbReference type="HOGENOM" id="CLU_2576142_0_0_1"/>
<evidence type="ECO:0000256" key="1">
    <source>
        <dbReference type="SAM" id="MobiDB-lite"/>
    </source>
</evidence>
<evidence type="ECO:0000313" key="2">
    <source>
        <dbReference type="EMBL" id="EKC17427.1"/>
    </source>
</evidence>
<name>K1P0W6_MAGGI</name>
<feature type="region of interest" description="Disordered" evidence="1">
    <location>
        <begin position="14"/>
        <end position="46"/>
    </location>
</feature>
<proteinExistence type="predicted"/>
<accession>K1P0W6</accession>
<dbReference type="AlphaFoldDB" id="K1P0W6"/>
<reference evidence="2" key="1">
    <citation type="journal article" date="2012" name="Nature">
        <title>The oyster genome reveals stress adaptation and complexity of shell formation.</title>
        <authorList>
            <person name="Zhang G."/>
            <person name="Fang X."/>
            <person name="Guo X."/>
            <person name="Li L."/>
            <person name="Luo R."/>
            <person name="Xu F."/>
            <person name="Yang P."/>
            <person name="Zhang L."/>
            <person name="Wang X."/>
            <person name="Qi H."/>
            <person name="Xiong Z."/>
            <person name="Que H."/>
            <person name="Xie Y."/>
            <person name="Holland P.W."/>
            <person name="Paps J."/>
            <person name="Zhu Y."/>
            <person name="Wu F."/>
            <person name="Chen Y."/>
            <person name="Wang J."/>
            <person name="Peng C."/>
            <person name="Meng J."/>
            <person name="Yang L."/>
            <person name="Liu J."/>
            <person name="Wen B."/>
            <person name="Zhang N."/>
            <person name="Huang Z."/>
            <person name="Zhu Q."/>
            <person name="Feng Y."/>
            <person name="Mount A."/>
            <person name="Hedgecock D."/>
            <person name="Xu Z."/>
            <person name="Liu Y."/>
            <person name="Domazet-Loso T."/>
            <person name="Du Y."/>
            <person name="Sun X."/>
            <person name="Zhang S."/>
            <person name="Liu B."/>
            <person name="Cheng P."/>
            <person name="Jiang X."/>
            <person name="Li J."/>
            <person name="Fan D."/>
            <person name="Wang W."/>
            <person name="Fu W."/>
            <person name="Wang T."/>
            <person name="Wang B."/>
            <person name="Zhang J."/>
            <person name="Peng Z."/>
            <person name="Li Y."/>
            <person name="Li N."/>
            <person name="Wang J."/>
            <person name="Chen M."/>
            <person name="He Y."/>
            <person name="Tan F."/>
            <person name="Song X."/>
            <person name="Zheng Q."/>
            <person name="Huang R."/>
            <person name="Yang H."/>
            <person name="Du X."/>
            <person name="Chen L."/>
            <person name="Yang M."/>
            <person name="Gaffney P.M."/>
            <person name="Wang S."/>
            <person name="Luo L."/>
            <person name="She Z."/>
            <person name="Ming Y."/>
            <person name="Huang W."/>
            <person name="Zhang S."/>
            <person name="Huang B."/>
            <person name="Zhang Y."/>
            <person name="Qu T."/>
            <person name="Ni P."/>
            <person name="Miao G."/>
            <person name="Wang J."/>
            <person name="Wang Q."/>
            <person name="Steinberg C.E."/>
            <person name="Wang H."/>
            <person name="Li N."/>
            <person name="Qian L."/>
            <person name="Zhang G."/>
            <person name="Li Y."/>
            <person name="Yang H."/>
            <person name="Liu X."/>
            <person name="Wang J."/>
            <person name="Yin Y."/>
            <person name="Wang J."/>
        </authorList>
    </citation>
    <scope>NUCLEOTIDE SEQUENCE [LARGE SCALE GENOMIC DNA]</scope>
    <source>
        <strain evidence="2">05x7-T-G4-1.051#20</strain>
    </source>
</reference>
<organism evidence="2">
    <name type="scientific">Magallana gigas</name>
    <name type="common">Pacific oyster</name>
    <name type="synonym">Crassostrea gigas</name>
    <dbReference type="NCBI Taxonomy" id="29159"/>
    <lineage>
        <taxon>Eukaryota</taxon>
        <taxon>Metazoa</taxon>
        <taxon>Spiralia</taxon>
        <taxon>Lophotrochozoa</taxon>
        <taxon>Mollusca</taxon>
        <taxon>Bivalvia</taxon>
        <taxon>Autobranchia</taxon>
        <taxon>Pteriomorphia</taxon>
        <taxon>Ostreida</taxon>
        <taxon>Ostreoidea</taxon>
        <taxon>Ostreidae</taxon>
        <taxon>Magallana</taxon>
    </lineage>
</organism>